<comment type="similarity">
    <text evidence="1">Belongs to the eukaryotic-type primase small subunit family.</text>
</comment>
<dbReference type="GO" id="GO:0032553">
    <property type="term" value="F:ribonucleotide binding"/>
    <property type="evidence" value="ECO:0007669"/>
    <property type="project" value="Ensembl"/>
</dbReference>
<proteinExistence type="inferred from homology"/>
<dbReference type="InParanoid" id="A0A663FDP2"/>
<dbReference type="Ensembl" id="ENSACCT00020023675.1">
    <property type="protein sequence ID" value="ENSACCP00020022675.1"/>
    <property type="gene ID" value="ENSACCG00020015585.1"/>
</dbReference>
<dbReference type="GO" id="GO:0000287">
    <property type="term" value="F:magnesium ion binding"/>
    <property type="evidence" value="ECO:0007669"/>
    <property type="project" value="Ensembl"/>
</dbReference>
<reference evidence="5" key="2">
    <citation type="submission" date="2025-09" db="UniProtKB">
        <authorList>
            <consortium name="Ensembl"/>
        </authorList>
    </citation>
    <scope>IDENTIFICATION</scope>
</reference>
<dbReference type="GO" id="GO:0005658">
    <property type="term" value="C:alpha DNA polymerase:primase complex"/>
    <property type="evidence" value="ECO:0007669"/>
    <property type="project" value="Ensembl"/>
</dbReference>
<keyword evidence="6" id="KW-1185">Reference proteome</keyword>
<dbReference type="PANTHER" id="PTHR10536">
    <property type="entry name" value="DNA PRIMASE SMALL SUBUNIT"/>
    <property type="match status" value="1"/>
</dbReference>
<dbReference type="Proteomes" id="UP000472275">
    <property type="component" value="Chromosome 15"/>
</dbReference>
<reference evidence="5" key="1">
    <citation type="submission" date="2025-08" db="UniProtKB">
        <authorList>
            <consortium name="Ensembl"/>
        </authorList>
    </citation>
    <scope>IDENTIFICATION</scope>
</reference>
<accession>A0A663FDP2</accession>
<evidence type="ECO:0000256" key="1">
    <source>
        <dbReference type="ARBA" id="ARBA00009762"/>
    </source>
</evidence>
<dbReference type="EC" id="2.7.7.102" evidence="3"/>
<dbReference type="InterPro" id="IPR002755">
    <property type="entry name" value="DNA_primase_S"/>
</dbReference>
<evidence type="ECO:0000313" key="5">
    <source>
        <dbReference type="Ensembl" id="ENSACCP00020022675.1"/>
    </source>
</evidence>
<sequence length="217" mass="24699">MARFEPAALPELLPVFYRRLFPHGAYGRWLGYGGVVKNYFQLREFSFTLRDDVYVRFQSFGSPQELERELQRTNPYKIDIGAVYSHRPNQHNTVHLGAFQPQEKELVFDIDMTDYDDVRTCCSSAEICSKCWTLMTIAVRIIDRALVGEGLRDPSVSVISLDCRPQHREPLQGEFPKKRDSVQRWELLKGRMERVRVSGHGATPGRGPGAAACPAAP</sequence>
<dbReference type="Gene3D" id="3.90.920.10">
    <property type="entry name" value="DNA primase, PRIM domain"/>
    <property type="match status" value="1"/>
</dbReference>
<evidence type="ECO:0000256" key="2">
    <source>
        <dbReference type="ARBA" id="ARBA00044677"/>
    </source>
</evidence>
<dbReference type="GO" id="GO:0008270">
    <property type="term" value="F:zinc ion binding"/>
    <property type="evidence" value="ECO:0007669"/>
    <property type="project" value="Ensembl"/>
</dbReference>
<dbReference type="GO" id="GO:0006270">
    <property type="term" value="P:DNA replication initiation"/>
    <property type="evidence" value="ECO:0007669"/>
    <property type="project" value="Ensembl"/>
</dbReference>
<dbReference type="GO" id="GO:0006269">
    <property type="term" value="P:DNA replication, synthesis of primer"/>
    <property type="evidence" value="ECO:0007669"/>
    <property type="project" value="Ensembl"/>
</dbReference>
<name>A0A663FDP2_AQUCH</name>
<dbReference type="GeneTree" id="ENSGT00390000011466"/>
<dbReference type="GO" id="GO:0003899">
    <property type="term" value="F:DNA-directed RNA polymerase activity"/>
    <property type="evidence" value="ECO:0007669"/>
    <property type="project" value="Ensembl"/>
</dbReference>
<dbReference type="Pfam" id="PF01896">
    <property type="entry name" value="DNA_primase_S"/>
    <property type="match status" value="1"/>
</dbReference>
<protein>
    <recommendedName>
        <fullName evidence="3">DNA primase AEP</fullName>
        <ecNumber evidence="3">2.7.7.102</ecNumber>
    </recommendedName>
</protein>
<dbReference type="SUPFAM" id="SSF56747">
    <property type="entry name" value="Prim-pol domain"/>
    <property type="match status" value="1"/>
</dbReference>
<evidence type="ECO:0000313" key="6">
    <source>
        <dbReference type="Proteomes" id="UP000472275"/>
    </source>
</evidence>
<dbReference type="AlphaFoldDB" id="A0A663FDP2"/>
<evidence type="ECO:0000256" key="4">
    <source>
        <dbReference type="SAM" id="MobiDB-lite"/>
    </source>
</evidence>
<organism evidence="5 6">
    <name type="scientific">Aquila chrysaetos chrysaetos</name>
    <dbReference type="NCBI Taxonomy" id="223781"/>
    <lineage>
        <taxon>Eukaryota</taxon>
        <taxon>Metazoa</taxon>
        <taxon>Chordata</taxon>
        <taxon>Craniata</taxon>
        <taxon>Vertebrata</taxon>
        <taxon>Euteleostomi</taxon>
        <taxon>Archelosauria</taxon>
        <taxon>Archosauria</taxon>
        <taxon>Dinosauria</taxon>
        <taxon>Saurischia</taxon>
        <taxon>Theropoda</taxon>
        <taxon>Coelurosauria</taxon>
        <taxon>Aves</taxon>
        <taxon>Neognathae</taxon>
        <taxon>Neoaves</taxon>
        <taxon>Telluraves</taxon>
        <taxon>Accipitrimorphae</taxon>
        <taxon>Accipitriformes</taxon>
        <taxon>Accipitridae</taxon>
        <taxon>Accipitrinae</taxon>
        <taxon>Aquila</taxon>
    </lineage>
</organism>
<evidence type="ECO:0000256" key="3">
    <source>
        <dbReference type="ARBA" id="ARBA00044768"/>
    </source>
</evidence>
<feature type="region of interest" description="Disordered" evidence="4">
    <location>
        <begin position="197"/>
        <end position="217"/>
    </location>
</feature>
<comment type="catalytic activity">
    <reaction evidence="2">
        <text>ssDNA + n NTP = ssDNA/pppN(pN)n-1 hybrid + (n-1) diphosphate.</text>
        <dbReference type="EC" id="2.7.7.102"/>
    </reaction>
</comment>